<evidence type="ECO:0000259" key="2">
    <source>
        <dbReference type="Pfam" id="PF02120"/>
    </source>
</evidence>
<proteinExistence type="predicted"/>
<dbReference type="EMBL" id="JAVJAF010000001">
    <property type="protein sequence ID" value="MDR6236291.1"/>
    <property type="molecule type" value="Genomic_DNA"/>
</dbReference>
<name>A0AAJ2EZ60_9PSED</name>
<dbReference type="Pfam" id="PF02120">
    <property type="entry name" value="Flg_hook"/>
    <property type="match status" value="1"/>
</dbReference>
<gene>
    <name evidence="3" type="ORF">QE440_004032</name>
</gene>
<evidence type="ECO:0000313" key="4">
    <source>
        <dbReference type="Proteomes" id="UP001268036"/>
    </source>
</evidence>
<feature type="region of interest" description="Disordered" evidence="1">
    <location>
        <begin position="503"/>
        <end position="525"/>
    </location>
</feature>
<dbReference type="InterPro" id="IPR038610">
    <property type="entry name" value="FliK-like_C_sf"/>
</dbReference>
<dbReference type="AlphaFoldDB" id="A0AAJ2EZ60"/>
<dbReference type="Gene3D" id="3.30.750.140">
    <property type="match status" value="1"/>
</dbReference>
<reference evidence="3" key="1">
    <citation type="submission" date="2023-08" db="EMBL/GenBank/DDBJ databases">
        <title>Functional and genomic diversity of the sorghum phyllosphere microbiome.</title>
        <authorList>
            <person name="Shade A."/>
        </authorList>
    </citation>
    <scope>NUCLEOTIDE SEQUENCE</scope>
    <source>
        <strain evidence="3">SORGH_AS_0201</strain>
    </source>
</reference>
<dbReference type="Proteomes" id="UP001268036">
    <property type="component" value="Unassembled WGS sequence"/>
</dbReference>
<sequence>MPSIPAISLSPGVTPTLPVRAAAAQASDAGAQILQALQSLDDLIPAGTTATAEVLATRPAGQNFQFLLQLQLAQGGSVLLTTQSPTNNLPVGSQLLVSTLSSTQLAVLLQSLEGVEAPPPPLQQLDLRQLPVGTTLQLRVLSSLLQQTSGTPTYEVIAKALTSSLEGKQLKLESPRPVPVGSLLTVVIKDSQEVTVLPLAQRLDQLDIDHQLQSQGQRQLSMNGLLQWLQDALPEQELPPSVGSALKALLANLDDTEALTTPQGWTRALARSGLQLEQQLLDRSGSDIQEDFKANLLRLVDRLLASMPGDPLRNPQVLAQAAQQNLPDALRRALGGVASANRQPTALDFPLGERDGRGLSPTNAELDELLQLATGVIARLQTHQLASLAQTQVLPDGYYLSTWQTEIPWRDGERLGAVQVRFQEERPPPDTHGETRDSLWKVELAFDLAPLGPLQVRAQLASGRLSSEFWAEKGATAALIDTELPHLRERLLAAGFVVGDLSSRQGRPARNPRTSLEQRWIDDTA</sequence>
<dbReference type="InterPro" id="IPR021136">
    <property type="entry name" value="Flagellar_hook_control-like_C"/>
</dbReference>
<evidence type="ECO:0000313" key="3">
    <source>
        <dbReference type="EMBL" id="MDR6236291.1"/>
    </source>
</evidence>
<feature type="domain" description="Flagellar hook-length control protein-like C-terminal" evidence="2">
    <location>
        <begin position="435"/>
        <end position="509"/>
    </location>
</feature>
<organism evidence="3 4">
    <name type="scientific">Pseudomonas oryzihabitans</name>
    <dbReference type="NCBI Taxonomy" id="47885"/>
    <lineage>
        <taxon>Bacteria</taxon>
        <taxon>Pseudomonadati</taxon>
        <taxon>Pseudomonadota</taxon>
        <taxon>Gammaproteobacteria</taxon>
        <taxon>Pseudomonadales</taxon>
        <taxon>Pseudomonadaceae</taxon>
        <taxon>Pseudomonas</taxon>
    </lineage>
</organism>
<dbReference type="RefSeq" id="WP_309761261.1">
    <property type="nucleotide sequence ID" value="NZ_JAVJAF010000001.1"/>
</dbReference>
<protein>
    <recommendedName>
        <fullName evidence="2">Flagellar hook-length control protein-like C-terminal domain-containing protein</fullName>
    </recommendedName>
</protein>
<accession>A0AAJ2EZ60</accession>
<comment type="caution">
    <text evidence="3">The sequence shown here is derived from an EMBL/GenBank/DDBJ whole genome shotgun (WGS) entry which is preliminary data.</text>
</comment>
<evidence type="ECO:0000256" key="1">
    <source>
        <dbReference type="SAM" id="MobiDB-lite"/>
    </source>
</evidence>